<dbReference type="GO" id="GO:0016887">
    <property type="term" value="F:ATP hydrolysis activity"/>
    <property type="evidence" value="ECO:0007669"/>
    <property type="project" value="InterPro"/>
</dbReference>
<name>A0A3D8GTD7_9BACI</name>
<evidence type="ECO:0000256" key="3">
    <source>
        <dbReference type="ARBA" id="ARBA00022840"/>
    </source>
</evidence>
<dbReference type="Proteomes" id="UP000257144">
    <property type="component" value="Unassembled WGS sequence"/>
</dbReference>
<reference evidence="5 6" key="1">
    <citation type="submission" date="2018-07" db="EMBL/GenBank/DDBJ databases">
        <title>Bacillus sp. YLB-04 draft genome sequence.</title>
        <authorList>
            <person name="Yu L."/>
            <person name="Tang X."/>
        </authorList>
    </citation>
    <scope>NUCLEOTIDE SEQUENCE [LARGE SCALE GENOMIC DNA]</scope>
    <source>
        <strain evidence="5 6">YLB-04</strain>
    </source>
</reference>
<dbReference type="SUPFAM" id="SSF52540">
    <property type="entry name" value="P-loop containing nucleoside triphosphate hydrolases"/>
    <property type="match status" value="1"/>
</dbReference>
<keyword evidence="1" id="KW-0813">Transport</keyword>
<accession>A0A3D8GTD7</accession>
<evidence type="ECO:0000259" key="4">
    <source>
        <dbReference type="PROSITE" id="PS50893"/>
    </source>
</evidence>
<dbReference type="InterPro" id="IPR017871">
    <property type="entry name" value="ABC_transporter-like_CS"/>
</dbReference>
<dbReference type="Gene3D" id="3.40.50.300">
    <property type="entry name" value="P-loop containing nucleotide triphosphate hydrolases"/>
    <property type="match status" value="1"/>
</dbReference>
<dbReference type="InterPro" id="IPR003593">
    <property type="entry name" value="AAA+_ATPase"/>
</dbReference>
<keyword evidence="3 5" id="KW-0067">ATP-binding</keyword>
<evidence type="ECO:0000313" key="6">
    <source>
        <dbReference type="Proteomes" id="UP000257144"/>
    </source>
</evidence>
<dbReference type="InterPro" id="IPR050763">
    <property type="entry name" value="ABC_transporter_ATP-binding"/>
</dbReference>
<evidence type="ECO:0000256" key="1">
    <source>
        <dbReference type="ARBA" id="ARBA00022448"/>
    </source>
</evidence>
<dbReference type="PROSITE" id="PS00211">
    <property type="entry name" value="ABC_TRANSPORTER_1"/>
    <property type="match status" value="1"/>
</dbReference>
<dbReference type="InterPro" id="IPR003439">
    <property type="entry name" value="ABC_transporter-like_ATP-bd"/>
</dbReference>
<keyword evidence="2" id="KW-0547">Nucleotide-binding</keyword>
<dbReference type="EMBL" id="QNQT01000002">
    <property type="protein sequence ID" value="RDU37715.1"/>
    <property type="molecule type" value="Genomic_DNA"/>
</dbReference>
<evidence type="ECO:0000313" key="5">
    <source>
        <dbReference type="EMBL" id="RDU37715.1"/>
    </source>
</evidence>
<proteinExistence type="predicted"/>
<comment type="caution">
    <text evidence="5">The sequence shown here is derived from an EMBL/GenBank/DDBJ whole genome shotgun (WGS) entry which is preliminary data.</text>
</comment>
<dbReference type="PANTHER" id="PTHR42711:SF18">
    <property type="entry name" value="ABC TRANSPORTER, ATP-BINDING PROTEIN"/>
    <property type="match status" value="1"/>
</dbReference>
<dbReference type="SMART" id="SM00382">
    <property type="entry name" value="AAA"/>
    <property type="match status" value="1"/>
</dbReference>
<dbReference type="OrthoDB" id="9804819at2"/>
<dbReference type="Pfam" id="PF00005">
    <property type="entry name" value="ABC_tran"/>
    <property type="match status" value="1"/>
</dbReference>
<feature type="domain" description="ABC transporter" evidence="4">
    <location>
        <begin position="6"/>
        <end position="248"/>
    </location>
</feature>
<dbReference type="GO" id="GO:0005524">
    <property type="term" value="F:ATP binding"/>
    <property type="evidence" value="ECO:0007669"/>
    <property type="project" value="UniProtKB-KW"/>
</dbReference>
<protein>
    <submittedName>
        <fullName evidence="5">ABC transporter ATP-binding protein</fullName>
    </submittedName>
</protein>
<dbReference type="PROSITE" id="PS50893">
    <property type="entry name" value="ABC_TRANSPORTER_2"/>
    <property type="match status" value="1"/>
</dbReference>
<dbReference type="InterPro" id="IPR027417">
    <property type="entry name" value="P-loop_NTPase"/>
</dbReference>
<dbReference type="RefSeq" id="WP_115451386.1">
    <property type="nucleotide sequence ID" value="NZ_QNQT01000002.1"/>
</dbReference>
<gene>
    <name evidence="5" type="ORF">DRW41_07755</name>
</gene>
<sequence>MNPSIINVKNVKRTYVAEQGLFKKKKKTIEALKGISFEVNKGEVFGLLGPNGAGKTTMIKILTTMLIPTEGQATILGLDAETENHKLRPQINFILGGERNLYWRLSAYDNLTYFADLYKIPRSIQKERIPELLQLVGLENAATQRVETFSKGMKQRLQIARGLINDPKILFLDEPSIGLDPISARNLRQVIRQLNEKGTTIVLTTHYMQEADELCDRIAFINQGELIAIDTPDNLKKMVGQLSVVQFDCMNGLKAKSLLSKNASLQHIEETTNDYYSTVRVQTSEPQKVISLLYSGLGESGIQNISITEPSLEDVYLHLIGGLKDEQHSSPIMANS</sequence>
<dbReference type="PANTHER" id="PTHR42711">
    <property type="entry name" value="ABC TRANSPORTER ATP-BINDING PROTEIN"/>
    <property type="match status" value="1"/>
</dbReference>
<dbReference type="AlphaFoldDB" id="A0A3D8GTD7"/>
<evidence type="ECO:0000256" key="2">
    <source>
        <dbReference type="ARBA" id="ARBA00022741"/>
    </source>
</evidence>
<keyword evidence="6" id="KW-1185">Reference proteome</keyword>
<organism evidence="5 6">
    <name type="scientific">Neobacillus piezotolerans</name>
    <dbReference type="NCBI Taxonomy" id="2259171"/>
    <lineage>
        <taxon>Bacteria</taxon>
        <taxon>Bacillati</taxon>
        <taxon>Bacillota</taxon>
        <taxon>Bacilli</taxon>
        <taxon>Bacillales</taxon>
        <taxon>Bacillaceae</taxon>
        <taxon>Neobacillus</taxon>
    </lineage>
</organism>